<dbReference type="PANTHER" id="PTHR11461">
    <property type="entry name" value="SERINE PROTEASE INHIBITOR, SERPIN"/>
    <property type="match status" value="1"/>
</dbReference>
<dbReference type="PANTHER" id="PTHR11461:SF211">
    <property type="entry name" value="GH10112P-RELATED"/>
    <property type="match status" value="1"/>
</dbReference>
<feature type="non-terminal residue" evidence="3">
    <location>
        <position position="1"/>
    </location>
</feature>
<comment type="caution">
    <text evidence="3">The sequence shown here is derived from an EMBL/GenBank/DDBJ whole genome shotgun (WGS) entry which is preliminary data.</text>
</comment>
<name>A0A7V5H3A7_CALAY</name>
<evidence type="ECO:0000259" key="2">
    <source>
        <dbReference type="SMART" id="SM00093"/>
    </source>
</evidence>
<dbReference type="InterPro" id="IPR042185">
    <property type="entry name" value="Serpin_sf_2"/>
</dbReference>
<feature type="domain" description="Serpin" evidence="2">
    <location>
        <begin position="1"/>
        <end position="175"/>
    </location>
</feature>
<proteinExistence type="inferred from homology"/>
<reference evidence="3" key="1">
    <citation type="journal article" date="2020" name="mSystems">
        <title>Genome- and Community-Level Interaction Insights into Carbon Utilization and Element Cycling Functions of Hydrothermarchaeota in Hydrothermal Sediment.</title>
        <authorList>
            <person name="Zhou Z."/>
            <person name="Liu Y."/>
            <person name="Xu W."/>
            <person name="Pan J."/>
            <person name="Luo Z.H."/>
            <person name="Li M."/>
        </authorList>
    </citation>
    <scope>NUCLEOTIDE SEQUENCE [LARGE SCALE GENOMIC DNA]</scope>
    <source>
        <strain evidence="3">HyVt-76</strain>
    </source>
</reference>
<dbReference type="Proteomes" id="UP000886111">
    <property type="component" value="Unassembled WGS sequence"/>
</dbReference>
<dbReference type="InterPro" id="IPR042178">
    <property type="entry name" value="Serpin_sf_1"/>
</dbReference>
<protein>
    <submittedName>
        <fullName evidence="3">Serpin family protein</fullName>
    </submittedName>
</protein>
<dbReference type="Pfam" id="PF00079">
    <property type="entry name" value="Serpin"/>
    <property type="match status" value="1"/>
</dbReference>
<dbReference type="Gene3D" id="2.30.39.10">
    <property type="entry name" value="Alpha-1-antitrypsin, domain 1"/>
    <property type="match status" value="1"/>
</dbReference>
<dbReference type="GO" id="GO:0004867">
    <property type="term" value="F:serine-type endopeptidase inhibitor activity"/>
    <property type="evidence" value="ECO:0007669"/>
    <property type="project" value="InterPro"/>
</dbReference>
<dbReference type="InterPro" id="IPR023796">
    <property type="entry name" value="Serpin_dom"/>
</dbReference>
<comment type="similarity">
    <text evidence="1">Belongs to the serpin family.</text>
</comment>
<dbReference type="Gene3D" id="3.30.497.10">
    <property type="entry name" value="Antithrombin, subunit I, domain 2"/>
    <property type="match status" value="1"/>
</dbReference>
<dbReference type="SUPFAM" id="SSF56574">
    <property type="entry name" value="Serpins"/>
    <property type="match status" value="1"/>
</dbReference>
<dbReference type="EMBL" id="DRTD01000329">
    <property type="protein sequence ID" value="HHE55005.1"/>
    <property type="molecule type" value="Genomic_DNA"/>
</dbReference>
<evidence type="ECO:0000313" key="3">
    <source>
        <dbReference type="EMBL" id="HHE55005.1"/>
    </source>
</evidence>
<sequence length="178" mass="20016">KMMFMSRRLPHLLTDRFEMVVLPYGKGNFNMAIMLPHSGTDPNQLIASMDFSTWQAYLQSCQTDSGTVGLPKFKMKFSMILNDLLKEMGMPDAFSPAKADFTKITADGGIFISIVKHKTFVEVNEQGTEAAAVTLIGFERTAADFFEMICDRPFVFFIYEKDSQAILFMGKVLNPPQA</sequence>
<dbReference type="SMART" id="SM00093">
    <property type="entry name" value="SERPIN"/>
    <property type="match status" value="1"/>
</dbReference>
<organism evidence="3">
    <name type="scientific">Caldithrix abyssi</name>
    <dbReference type="NCBI Taxonomy" id="187145"/>
    <lineage>
        <taxon>Bacteria</taxon>
        <taxon>Pseudomonadati</taxon>
        <taxon>Calditrichota</taxon>
        <taxon>Calditrichia</taxon>
        <taxon>Calditrichales</taxon>
        <taxon>Calditrichaceae</taxon>
        <taxon>Caldithrix</taxon>
    </lineage>
</organism>
<evidence type="ECO:0000256" key="1">
    <source>
        <dbReference type="RuleBase" id="RU000411"/>
    </source>
</evidence>
<dbReference type="Gene3D" id="2.10.310.10">
    <property type="entry name" value="Serpins superfamily"/>
    <property type="match status" value="1"/>
</dbReference>
<gene>
    <name evidence="3" type="ORF">ENL21_04435</name>
</gene>
<dbReference type="InterPro" id="IPR000215">
    <property type="entry name" value="Serpin_fam"/>
</dbReference>
<dbReference type="AlphaFoldDB" id="A0A7V5H3A7"/>
<accession>A0A7V5H3A7</accession>
<dbReference type="InterPro" id="IPR036186">
    <property type="entry name" value="Serpin_sf"/>
</dbReference>
<dbReference type="GO" id="GO:0005615">
    <property type="term" value="C:extracellular space"/>
    <property type="evidence" value="ECO:0007669"/>
    <property type="project" value="InterPro"/>
</dbReference>